<proteinExistence type="predicted"/>
<comment type="caution">
    <text evidence="1">The sequence shown here is derived from an EMBL/GenBank/DDBJ whole genome shotgun (WGS) entry which is preliminary data.</text>
</comment>
<sequence length="131" mass="15115">MKSIICFIILFLNFIGQPSSQSQDDNEKDWIGSYHFSAKNRYGMKTGFDIQIIKLNNITVKYSDSESKPKIYKNIKSRLVQKDKISIAFNPKDKEMGTIYIEKLDDEFFISGSPGYFINPGNDDLPLKKMK</sequence>
<protein>
    <submittedName>
        <fullName evidence="1">Uncharacterized protein</fullName>
    </submittedName>
</protein>
<dbReference type="Proteomes" id="UP000321863">
    <property type="component" value="Unassembled WGS sequence"/>
</dbReference>
<reference evidence="1 2" key="1">
    <citation type="submission" date="2019-07" db="EMBL/GenBank/DDBJ databases">
        <title>Whole genome shotgun sequence of Chryseobacterium hagamense NBRC 105253.</title>
        <authorList>
            <person name="Hosoyama A."/>
            <person name="Uohara A."/>
            <person name="Ohji S."/>
            <person name="Ichikawa N."/>
        </authorList>
    </citation>
    <scope>NUCLEOTIDE SEQUENCE [LARGE SCALE GENOMIC DNA]</scope>
    <source>
        <strain evidence="1 2">NBRC 105253</strain>
    </source>
</reference>
<dbReference type="OrthoDB" id="7065421at2"/>
<name>A0A511YSE3_9FLAO</name>
<evidence type="ECO:0000313" key="2">
    <source>
        <dbReference type="Proteomes" id="UP000321863"/>
    </source>
</evidence>
<dbReference type="RefSeq" id="WP_146944530.1">
    <property type="nucleotide sequence ID" value="NZ_BJYJ01000049.1"/>
</dbReference>
<evidence type="ECO:0000313" key="1">
    <source>
        <dbReference type="EMBL" id="GEN78117.1"/>
    </source>
</evidence>
<organism evidence="1 2">
    <name type="scientific">Chryseobacterium hagamense</name>
    <dbReference type="NCBI Taxonomy" id="395935"/>
    <lineage>
        <taxon>Bacteria</taxon>
        <taxon>Pseudomonadati</taxon>
        <taxon>Bacteroidota</taxon>
        <taxon>Flavobacteriia</taxon>
        <taxon>Flavobacteriales</taxon>
        <taxon>Weeksellaceae</taxon>
        <taxon>Chryseobacterium group</taxon>
        <taxon>Chryseobacterium</taxon>
    </lineage>
</organism>
<gene>
    <name evidence="1" type="ORF">CHA01nite_38570</name>
</gene>
<accession>A0A511YSE3</accession>
<dbReference type="EMBL" id="BJYJ01000049">
    <property type="protein sequence ID" value="GEN78117.1"/>
    <property type="molecule type" value="Genomic_DNA"/>
</dbReference>
<dbReference type="AlphaFoldDB" id="A0A511YSE3"/>
<keyword evidence="2" id="KW-1185">Reference proteome</keyword>